<reference evidence="3" key="1">
    <citation type="submission" date="2020-06" db="EMBL/GenBank/DDBJ databases">
        <authorList>
            <consortium name="Plant Systems Biology data submission"/>
        </authorList>
    </citation>
    <scope>NUCLEOTIDE SEQUENCE</scope>
    <source>
        <strain evidence="3">D6</strain>
    </source>
</reference>
<keyword evidence="2" id="KW-1133">Transmembrane helix</keyword>
<name>A0A9N8E5U0_9STRA</name>
<protein>
    <submittedName>
        <fullName evidence="3">Uncharacterized protein</fullName>
    </submittedName>
</protein>
<dbReference type="Proteomes" id="UP001153069">
    <property type="component" value="Unassembled WGS sequence"/>
</dbReference>
<feature type="transmembrane region" description="Helical" evidence="2">
    <location>
        <begin position="52"/>
        <end position="73"/>
    </location>
</feature>
<dbReference type="AlphaFoldDB" id="A0A9N8E5U0"/>
<accession>A0A9N8E5U0</accession>
<proteinExistence type="predicted"/>
<evidence type="ECO:0000256" key="1">
    <source>
        <dbReference type="SAM" id="MobiDB-lite"/>
    </source>
</evidence>
<feature type="region of interest" description="Disordered" evidence="1">
    <location>
        <begin position="1"/>
        <end position="36"/>
    </location>
</feature>
<keyword evidence="2" id="KW-0812">Transmembrane</keyword>
<organism evidence="3 4">
    <name type="scientific">Seminavis robusta</name>
    <dbReference type="NCBI Taxonomy" id="568900"/>
    <lineage>
        <taxon>Eukaryota</taxon>
        <taxon>Sar</taxon>
        <taxon>Stramenopiles</taxon>
        <taxon>Ochrophyta</taxon>
        <taxon>Bacillariophyta</taxon>
        <taxon>Bacillariophyceae</taxon>
        <taxon>Bacillariophycidae</taxon>
        <taxon>Naviculales</taxon>
        <taxon>Naviculaceae</taxon>
        <taxon>Seminavis</taxon>
    </lineage>
</organism>
<sequence>MSSANDEQPRDVEADVKGPEPTDTDKSGNISNDQGEVVVKKEGPMISTNAKVLTFLALGTVVTMLILIILAATGQFDSE</sequence>
<comment type="caution">
    <text evidence="3">The sequence shown here is derived from an EMBL/GenBank/DDBJ whole genome shotgun (WGS) entry which is preliminary data.</text>
</comment>
<keyword evidence="4" id="KW-1185">Reference proteome</keyword>
<evidence type="ECO:0000313" key="4">
    <source>
        <dbReference type="Proteomes" id="UP001153069"/>
    </source>
</evidence>
<evidence type="ECO:0000313" key="3">
    <source>
        <dbReference type="EMBL" id="CAB9513239.1"/>
    </source>
</evidence>
<dbReference type="EMBL" id="CAICTM010000579">
    <property type="protein sequence ID" value="CAB9513239.1"/>
    <property type="molecule type" value="Genomic_DNA"/>
</dbReference>
<gene>
    <name evidence="3" type="ORF">SEMRO_580_G170100.1</name>
</gene>
<feature type="compositionally biased region" description="Basic and acidic residues" evidence="1">
    <location>
        <begin position="7"/>
        <end position="26"/>
    </location>
</feature>
<keyword evidence="2" id="KW-0472">Membrane</keyword>
<evidence type="ECO:0000256" key="2">
    <source>
        <dbReference type="SAM" id="Phobius"/>
    </source>
</evidence>